<dbReference type="EMBL" id="CP024160">
    <property type="protein sequence ID" value="ATP53558.1"/>
    <property type="molecule type" value="Genomic_DNA"/>
</dbReference>
<dbReference type="KEGG" id="caer:CSV91_02780"/>
<dbReference type="InterPro" id="IPR029063">
    <property type="entry name" value="SAM-dependent_MTases_sf"/>
</dbReference>
<evidence type="ECO:0000256" key="3">
    <source>
        <dbReference type="ARBA" id="ARBA00022691"/>
    </source>
</evidence>
<evidence type="ECO:0000313" key="8">
    <source>
        <dbReference type="Proteomes" id="UP000225608"/>
    </source>
</evidence>
<dbReference type="Pfam" id="PF01189">
    <property type="entry name" value="Methyltr_RsmB-F"/>
    <property type="match status" value="1"/>
</dbReference>
<dbReference type="InterPro" id="IPR001678">
    <property type="entry name" value="MeTrfase_RsmB-F_NOP2_dom"/>
</dbReference>
<dbReference type="PROSITE" id="PS51686">
    <property type="entry name" value="SAM_MT_RSMB_NOP"/>
    <property type="match status" value="1"/>
</dbReference>
<evidence type="ECO:0000256" key="4">
    <source>
        <dbReference type="ARBA" id="ARBA00022884"/>
    </source>
</evidence>
<comment type="caution">
    <text evidence="5">Lacks conserved residue(s) required for the propagation of feature annotation.</text>
</comment>
<dbReference type="InterPro" id="IPR023267">
    <property type="entry name" value="RCMT"/>
</dbReference>
<evidence type="ECO:0000256" key="5">
    <source>
        <dbReference type="PROSITE-ProRule" id="PRU01023"/>
    </source>
</evidence>
<dbReference type="Gene3D" id="1.10.940.10">
    <property type="entry name" value="NusB-like"/>
    <property type="match status" value="1"/>
</dbReference>
<dbReference type="InterPro" id="IPR006027">
    <property type="entry name" value="NusB_RsmB_TIM44"/>
</dbReference>
<dbReference type="SUPFAM" id="SSF53335">
    <property type="entry name" value="S-adenosyl-L-methionine-dependent methyltransferases"/>
    <property type="match status" value="1"/>
</dbReference>
<evidence type="ECO:0000256" key="2">
    <source>
        <dbReference type="ARBA" id="ARBA00022679"/>
    </source>
</evidence>
<dbReference type="GO" id="GO:0008173">
    <property type="term" value="F:RNA methyltransferase activity"/>
    <property type="evidence" value="ECO:0007669"/>
    <property type="project" value="InterPro"/>
</dbReference>
<dbReference type="GO" id="GO:0003723">
    <property type="term" value="F:RNA binding"/>
    <property type="evidence" value="ECO:0007669"/>
    <property type="project" value="UniProtKB-UniRule"/>
</dbReference>
<organism evidence="7 8">
    <name type="scientific">Collinsella aerofaciens</name>
    <dbReference type="NCBI Taxonomy" id="74426"/>
    <lineage>
        <taxon>Bacteria</taxon>
        <taxon>Bacillati</taxon>
        <taxon>Actinomycetota</taxon>
        <taxon>Coriobacteriia</taxon>
        <taxon>Coriobacteriales</taxon>
        <taxon>Coriobacteriaceae</taxon>
        <taxon>Collinsella</taxon>
    </lineage>
</organism>
<dbReference type="RefSeq" id="WP_099431721.1">
    <property type="nucleotide sequence ID" value="NZ_CP024160.1"/>
</dbReference>
<gene>
    <name evidence="7" type="ORF">CSV91_02780</name>
</gene>
<dbReference type="SUPFAM" id="SSF48013">
    <property type="entry name" value="NusB-like"/>
    <property type="match status" value="1"/>
</dbReference>
<protein>
    <recommendedName>
        <fullName evidence="6">SAM-dependent MTase RsmB/NOP-type domain-containing protein</fullName>
    </recommendedName>
</protein>
<dbReference type="PANTHER" id="PTHR22807:SF53">
    <property type="entry name" value="RIBOSOMAL RNA SMALL SUBUNIT METHYLTRANSFERASE B-RELATED"/>
    <property type="match status" value="1"/>
</dbReference>
<dbReference type="InterPro" id="IPR035926">
    <property type="entry name" value="NusB-like_sf"/>
</dbReference>
<evidence type="ECO:0000256" key="1">
    <source>
        <dbReference type="ARBA" id="ARBA00022603"/>
    </source>
</evidence>
<comment type="similarity">
    <text evidence="5">Belongs to the class I-like SAM-binding methyltransferase superfamily. RsmB/NOP family.</text>
</comment>
<proteinExistence type="inferred from homology"/>
<dbReference type="GO" id="GO:0006355">
    <property type="term" value="P:regulation of DNA-templated transcription"/>
    <property type="evidence" value="ECO:0007669"/>
    <property type="project" value="InterPro"/>
</dbReference>
<feature type="binding site" evidence="5">
    <location>
        <position position="335"/>
    </location>
    <ligand>
        <name>S-adenosyl-L-methionine</name>
        <dbReference type="ChEBI" id="CHEBI:59789"/>
    </ligand>
</feature>
<keyword evidence="4 5" id="KW-0694">RNA-binding</keyword>
<dbReference type="Pfam" id="PF01029">
    <property type="entry name" value="NusB"/>
    <property type="match status" value="1"/>
</dbReference>
<dbReference type="PANTHER" id="PTHR22807">
    <property type="entry name" value="NOP2 YEAST -RELATED NOL1/NOP2/FMU SUN DOMAIN-CONTAINING"/>
    <property type="match status" value="1"/>
</dbReference>
<accession>A0A2D1TW21</accession>
<dbReference type="PRINTS" id="PR02008">
    <property type="entry name" value="RCMTFAMILY"/>
</dbReference>
<reference evidence="7 8" key="1">
    <citation type="submission" date="2017-10" db="EMBL/GenBank/DDBJ databases">
        <title>Complete genome sequence of Collinsella aerofaciens isolated from the gut of a healthy adult Indian.</title>
        <authorList>
            <person name="Bag S."/>
            <person name="Ghosh T.S."/>
            <person name="Das B."/>
        </authorList>
    </citation>
    <scope>NUCLEOTIDE SEQUENCE [LARGE SCALE GENOMIC DNA]</scope>
    <source>
        <strain evidence="8">indica</strain>
    </source>
</reference>
<name>A0A2D1TW21_9ACTN</name>
<keyword evidence="2 5" id="KW-0808">Transferase</keyword>
<feature type="binding site" evidence="5">
    <location>
        <position position="308"/>
    </location>
    <ligand>
        <name>S-adenosyl-L-methionine</name>
        <dbReference type="ChEBI" id="CHEBI:59789"/>
    </ligand>
</feature>
<sequence length="467" mass="50383">MSKLSPARKLALDVLMEADRRGMYARDVLSSRASAKAIDQRDSAFAARLALGVAATQGILDELLDQFLDKPKKVAPRVRMALRISAFEMLYLHTPGRVAVSQGVELVRCGAKPAAGLANAVLHKVADHVEDFATASDVDESERRLVRLSRLMGLPRWLCARIMASFDTPEGALNFAGNLAPAPLALHENAFATKSDPYISQLVAPVFPGCHAPVDAQVTVASGVFERAAAVASDLNAQLIATAATRPGSCLEIGAGRGTKTYVMMCQAKRTGYERQHTALDLHDRKCDLNLARLHKAGIQGVRTVSGDACELDEVLTSFDAMLGEPVKFDTVFIDAPCSGTGTMRRHPEIPWRLTEKDVTVELPKLQLTMLKEAAARVAAGGELIYATCSVFDEENAQVVEAFLASPEGAGFSVAPLSEAQILQLPEFDQAKKLVSVRQNDRGLFQSVPVNADSYDGHFCARLVRNS</sequence>
<evidence type="ECO:0000313" key="7">
    <source>
        <dbReference type="EMBL" id="ATP53558.1"/>
    </source>
</evidence>
<dbReference type="AlphaFoldDB" id="A0A2D1TW21"/>
<dbReference type="Proteomes" id="UP000225608">
    <property type="component" value="Chromosome"/>
</dbReference>
<feature type="binding site" evidence="5">
    <location>
        <position position="281"/>
    </location>
    <ligand>
        <name>S-adenosyl-L-methionine</name>
        <dbReference type="ChEBI" id="CHEBI:59789"/>
    </ligand>
</feature>
<dbReference type="InterPro" id="IPR049560">
    <property type="entry name" value="MeTrfase_RsmB-F_NOP2_cat"/>
</dbReference>
<evidence type="ECO:0000259" key="6">
    <source>
        <dbReference type="PROSITE" id="PS51686"/>
    </source>
</evidence>
<feature type="active site" description="Nucleophile" evidence="5">
    <location>
        <position position="389"/>
    </location>
</feature>
<dbReference type="GO" id="GO:0001510">
    <property type="term" value="P:RNA methylation"/>
    <property type="evidence" value="ECO:0007669"/>
    <property type="project" value="InterPro"/>
</dbReference>
<feature type="domain" description="SAM-dependent MTase RsmB/NOP-type" evidence="6">
    <location>
        <begin position="251"/>
        <end position="466"/>
    </location>
</feature>
<dbReference type="Gene3D" id="3.40.50.150">
    <property type="entry name" value="Vaccinia Virus protein VP39"/>
    <property type="match status" value="1"/>
</dbReference>
<keyword evidence="3 5" id="KW-0949">S-adenosyl-L-methionine</keyword>
<keyword evidence="1 5" id="KW-0489">Methyltransferase</keyword>